<dbReference type="EMBL" id="JAVDQH010000003">
    <property type="protein sequence ID" value="MDR6243139.1"/>
    <property type="molecule type" value="Genomic_DNA"/>
</dbReference>
<proteinExistence type="predicted"/>
<evidence type="ECO:0000259" key="1">
    <source>
        <dbReference type="Pfam" id="PF04865"/>
    </source>
</evidence>
<sequence>MIEHTLNDADTIQGLSVLYNVPWQDIADYNNLEYPYTMTSRQAYYELYAGGYVRISRVQTNSELVIAAGGQFQTETDAQGIQKTYELIETATLTTGVAEGYFYVRSLVPGSYGNTIAGSIIVVGSIQTDSMYSNPITVTNPQPFTSGKDARVRLTGQVIYIDIANQTSKQPSSSYIEELGGIDLVTMPDNDITYDGAGDWDVVTGSENIQQAANHRLTTRRGSITQHPTYGSRLHELIGIAQAPYVQKLIELDVIETLMNDERIDTVTVNSIEMDITAIRVDISFTAAGTESQTTASVSA</sequence>
<dbReference type="Proteomes" id="UP001185028">
    <property type="component" value="Unassembled WGS sequence"/>
</dbReference>
<keyword evidence="3" id="KW-1185">Reference proteome</keyword>
<accession>A0ABU1IVE2</accession>
<comment type="caution">
    <text evidence="2">The sequence shown here is derived from an EMBL/GenBank/DDBJ whole genome shotgun (WGS) entry which is preliminary data.</text>
</comment>
<gene>
    <name evidence="2" type="ORF">JOC58_001024</name>
</gene>
<dbReference type="SUPFAM" id="SSF160719">
    <property type="entry name" value="gpW/gp25-like"/>
    <property type="match status" value="1"/>
</dbReference>
<reference evidence="2 3" key="1">
    <citation type="submission" date="2023-07" db="EMBL/GenBank/DDBJ databases">
        <title>Genomic Encyclopedia of Type Strains, Phase IV (KMG-IV): sequencing the most valuable type-strain genomes for metagenomic binning, comparative biology and taxonomic classification.</title>
        <authorList>
            <person name="Goeker M."/>
        </authorList>
    </citation>
    <scope>NUCLEOTIDE SEQUENCE [LARGE SCALE GENOMIC DNA]</scope>
    <source>
        <strain evidence="2 3">DSM 22170</strain>
    </source>
</reference>
<evidence type="ECO:0000313" key="3">
    <source>
        <dbReference type="Proteomes" id="UP001185028"/>
    </source>
</evidence>
<dbReference type="Pfam" id="PF10934">
    <property type="entry name" value="Sheath_initiator"/>
    <property type="match status" value="1"/>
</dbReference>
<organism evidence="2 3">
    <name type="scientific">Paenibacillus hunanensis</name>
    <dbReference type="NCBI Taxonomy" id="539262"/>
    <lineage>
        <taxon>Bacteria</taxon>
        <taxon>Bacillati</taxon>
        <taxon>Bacillota</taxon>
        <taxon>Bacilli</taxon>
        <taxon>Bacillales</taxon>
        <taxon>Paenibacillaceae</taxon>
        <taxon>Paenibacillus</taxon>
    </lineage>
</organism>
<dbReference type="Gene3D" id="3.10.450.40">
    <property type="match status" value="1"/>
</dbReference>
<dbReference type="InterPro" id="IPR020288">
    <property type="entry name" value="Sheath_initiator"/>
</dbReference>
<evidence type="ECO:0000313" key="2">
    <source>
        <dbReference type="EMBL" id="MDR6243139.1"/>
    </source>
</evidence>
<feature type="domain" description="Baseplate protein J-like barrel" evidence="1">
    <location>
        <begin position="53"/>
        <end position="147"/>
    </location>
</feature>
<name>A0ABU1IVE2_9BACL</name>
<dbReference type="RefSeq" id="WP_229685712.1">
    <property type="nucleotide sequence ID" value="NZ_BMMB01000004.1"/>
</dbReference>
<protein>
    <submittedName>
        <fullName evidence="2">Phage baseplate assembly protein W</fullName>
    </submittedName>
</protein>
<dbReference type="InterPro" id="IPR006949">
    <property type="entry name" value="Barrel_Baseplate_J-like"/>
</dbReference>
<dbReference type="Pfam" id="PF04865">
    <property type="entry name" value="Baseplate_J"/>
    <property type="match status" value="1"/>
</dbReference>